<protein>
    <submittedName>
        <fullName evidence="1">Uncharacterized protein</fullName>
    </submittedName>
</protein>
<sequence>VCALWSFGDTINCNNCGLMCSNVCGTSRFQACCHNFMKRGISSYVDVSEI</sequence>
<evidence type="ECO:0000313" key="2">
    <source>
        <dbReference type="Proteomes" id="UP000053825"/>
    </source>
</evidence>
<name>A0A0L7RE24_9HYME</name>
<dbReference type="EMBL" id="KQ414613">
    <property type="protein sequence ID" value="KOC69065.1"/>
    <property type="molecule type" value="Genomic_DNA"/>
</dbReference>
<organism evidence="1 2">
    <name type="scientific">Habropoda laboriosa</name>
    <dbReference type="NCBI Taxonomy" id="597456"/>
    <lineage>
        <taxon>Eukaryota</taxon>
        <taxon>Metazoa</taxon>
        <taxon>Ecdysozoa</taxon>
        <taxon>Arthropoda</taxon>
        <taxon>Hexapoda</taxon>
        <taxon>Insecta</taxon>
        <taxon>Pterygota</taxon>
        <taxon>Neoptera</taxon>
        <taxon>Endopterygota</taxon>
        <taxon>Hymenoptera</taxon>
        <taxon>Apocrita</taxon>
        <taxon>Aculeata</taxon>
        <taxon>Apoidea</taxon>
        <taxon>Anthophila</taxon>
        <taxon>Apidae</taxon>
        <taxon>Habropoda</taxon>
    </lineage>
</organism>
<accession>A0A0L7RE24</accession>
<proteinExistence type="predicted"/>
<dbReference type="AlphaFoldDB" id="A0A0L7RE24"/>
<dbReference type="Proteomes" id="UP000053825">
    <property type="component" value="Unassembled WGS sequence"/>
</dbReference>
<evidence type="ECO:0000313" key="1">
    <source>
        <dbReference type="EMBL" id="KOC69065.1"/>
    </source>
</evidence>
<reference evidence="1 2" key="1">
    <citation type="submission" date="2015-07" db="EMBL/GenBank/DDBJ databases">
        <title>The genome of Habropoda laboriosa.</title>
        <authorList>
            <person name="Pan H."/>
            <person name="Kapheim K."/>
        </authorList>
    </citation>
    <scope>NUCLEOTIDE SEQUENCE [LARGE SCALE GENOMIC DNA]</scope>
    <source>
        <strain evidence="1">0110345459</strain>
    </source>
</reference>
<feature type="non-terminal residue" evidence="1">
    <location>
        <position position="1"/>
    </location>
</feature>
<gene>
    <name evidence="1" type="ORF">WH47_09622</name>
</gene>
<keyword evidence="2" id="KW-1185">Reference proteome</keyword>